<dbReference type="AlphaFoldDB" id="A0A8K0SKW8"/>
<protein>
    <submittedName>
        <fullName evidence="2">Uncharacterized protein</fullName>
    </submittedName>
</protein>
<dbReference type="Proteomes" id="UP000813444">
    <property type="component" value="Unassembled WGS sequence"/>
</dbReference>
<reference evidence="2" key="1">
    <citation type="journal article" date="2021" name="Nat. Commun.">
        <title>Genetic determinants of endophytism in the Arabidopsis root mycobiome.</title>
        <authorList>
            <person name="Mesny F."/>
            <person name="Miyauchi S."/>
            <person name="Thiergart T."/>
            <person name="Pickel B."/>
            <person name="Atanasova L."/>
            <person name="Karlsson M."/>
            <person name="Huettel B."/>
            <person name="Barry K.W."/>
            <person name="Haridas S."/>
            <person name="Chen C."/>
            <person name="Bauer D."/>
            <person name="Andreopoulos W."/>
            <person name="Pangilinan J."/>
            <person name="LaButti K."/>
            <person name="Riley R."/>
            <person name="Lipzen A."/>
            <person name="Clum A."/>
            <person name="Drula E."/>
            <person name="Henrissat B."/>
            <person name="Kohler A."/>
            <person name="Grigoriev I.V."/>
            <person name="Martin F.M."/>
            <person name="Hacquard S."/>
        </authorList>
    </citation>
    <scope>NUCLEOTIDE SEQUENCE</scope>
    <source>
        <strain evidence="2">MPI-CAGE-CH-0235</strain>
    </source>
</reference>
<feature type="region of interest" description="Disordered" evidence="1">
    <location>
        <begin position="329"/>
        <end position="351"/>
    </location>
</feature>
<accession>A0A8K0SKW8</accession>
<comment type="caution">
    <text evidence="2">The sequence shown here is derived from an EMBL/GenBank/DDBJ whole genome shotgun (WGS) entry which is preliminary data.</text>
</comment>
<feature type="region of interest" description="Disordered" evidence="1">
    <location>
        <begin position="1"/>
        <end position="37"/>
    </location>
</feature>
<gene>
    <name evidence="2" type="ORF">B0I35DRAFT_63193</name>
</gene>
<name>A0A8K0SKW8_9HYPO</name>
<keyword evidence="3" id="KW-1185">Reference proteome</keyword>
<evidence type="ECO:0000256" key="1">
    <source>
        <dbReference type="SAM" id="MobiDB-lite"/>
    </source>
</evidence>
<evidence type="ECO:0000313" key="2">
    <source>
        <dbReference type="EMBL" id="KAH7311324.1"/>
    </source>
</evidence>
<proteinExistence type="predicted"/>
<feature type="compositionally biased region" description="Basic and acidic residues" evidence="1">
    <location>
        <begin position="1"/>
        <end position="13"/>
    </location>
</feature>
<organism evidence="2 3">
    <name type="scientific">Stachybotrys elegans</name>
    <dbReference type="NCBI Taxonomy" id="80388"/>
    <lineage>
        <taxon>Eukaryota</taxon>
        <taxon>Fungi</taxon>
        <taxon>Dikarya</taxon>
        <taxon>Ascomycota</taxon>
        <taxon>Pezizomycotina</taxon>
        <taxon>Sordariomycetes</taxon>
        <taxon>Hypocreomycetidae</taxon>
        <taxon>Hypocreales</taxon>
        <taxon>Stachybotryaceae</taxon>
        <taxon>Stachybotrys</taxon>
    </lineage>
</organism>
<dbReference type="EMBL" id="JAGPNK010000011">
    <property type="protein sequence ID" value="KAH7311324.1"/>
    <property type="molecule type" value="Genomic_DNA"/>
</dbReference>
<evidence type="ECO:0000313" key="3">
    <source>
        <dbReference type="Proteomes" id="UP000813444"/>
    </source>
</evidence>
<sequence length="406" mass="45245">MSARIRDDTKEESTNSTHVPQLAVPPRSASSSISQGKDVLLSPTSAASNTMAPNIPLGEFQQSYIIQLLDRIHILEGENCALKQQDEEADEQCTSYRVFHMLENQNENAYTTSESDSEGESPDTSSYTAFLREPQWEWCDGTANLRGLGMIASPQDHIKADRKIAFAVYKYYNVSFQRTAIENAAKAKQVFPDPAPFRQSVQLISKEMAEAARNVARLAPNSLRGIVDLSVRNPTFEPFIWWYHQRHTDILHRLPDRQEALMRLLTSWVESNHSSIYAAIDAEFEQGLVSPLSIGYLVRPDEALVSIDPQGLTRGYIAMATANLQLNGQKEPDLPLSRGVEGAPRDDSQSHRIQTWTVKASSYKLDASLQVDVAYLSLTIRLGSAKNGPVPIRSLGVFPLSHADTW</sequence>